<reference evidence="2" key="1">
    <citation type="journal article" date="2014" name="Front. Microbiol.">
        <title>High frequency of phylogenetically diverse reductive dehalogenase-homologous genes in deep subseafloor sedimentary metagenomes.</title>
        <authorList>
            <person name="Kawai M."/>
            <person name="Futagami T."/>
            <person name="Toyoda A."/>
            <person name="Takaki Y."/>
            <person name="Nishi S."/>
            <person name="Hori S."/>
            <person name="Arai W."/>
            <person name="Tsubouchi T."/>
            <person name="Morono Y."/>
            <person name="Uchiyama I."/>
            <person name="Ito T."/>
            <person name="Fujiyama A."/>
            <person name="Inagaki F."/>
            <person name="Takami H."/>
        </authorList>
    </citation>
    <scope>NUCLEOTIDE SEQUENCE</scope>
    <source>
        <strain evidence="2">Expedition CK06-06</strain>
    </source>
</reference>
<evidence type="ECO:0000259" key="1">
    <source>
        <dbReference type="Pfam" id="PF05698"/>
    </source>
</evidence>
<evidence type="ECO:0000313" key="2">
    <source>
        <dbReference type="EMBL" id="GAG54460.1"/>
    </source>
</evidence>
<dbReference type="GO" id="GO:0015031">
    <property type="term" value="P:protein transport"/>
    <property type="evidence" value="ECO:0007669"/>
    <property type="project" value="InterPro"/>
</dbReference>
<name>X0YF60_9ZZZZ</name>
<dbReference type="GO" id="GO:0006457">
    <property type="term" value="P:protein folding"/>
    <property type="evidence" value="ECO:0007669"/>
    <property type="project" value="InterPro"/>
</dbReference>
<organism evidence="2">
    <name type="scientific">marine sediment metagenome</name>
    <dbReference type="NCBI Taxonomy" id="412755"/>
    <lineage>
        <taxon>unclassified sequences</taxon>
        <taxon>metagenomes</taxon>
        <taxon>ecological metagenomes</taxon>
    </lineage>
</organism>
<sequence length="69" mass="8029">MKQVEDLLNSVRGTNMKISIPQTLIEEEYKSRSASLEKRFGGKEKVEEYFKQIGEEKTKEFMDDIKKAA</sequence>
<dbReference type="EMBL" id="BART01004538">
    <property type="protein sequence ID" value="GAG54460.1"/>
    <property type="molecule type" value="Genomic_DNA"/>
</dbReference>
<dbReference type="AlphaFoldDB" id="X0YF60"/>
<comment type="caution">
    <text evidence="2">The sequence shown here is derived from an EMBL/GenBank/DDBJ whole genome shotgun (WGS) entry which is preliminary data.</text>
</comment>
<feature type="domain" description="Trigger factor C-terminal" evidence="1">
    <location>
        <begin position="14"/>
        <end position="68"/>
    </location>
</feature>
<dbReference type="Pfam" id="PF05698">
    <property type="entry name" value="Trigger_C"/>
    <property type="match status" value="1"/>
</dbReference>
<proteinExistence type="predicted"/>
<protein>
    <recommendedName>
        <fullName evidence="1">Trigger factor C-terminal domain-containing protein</fullName>
    </recommendedName>
</protein>
<gene>
    <name evidence="2" type="ORF">S01H4_11310</name>
</gene>
<dbReference type="InterPro" id="IPR008880">
    <property type="entry name" value="Trigger_fac_C"/>
</dbReference>
<accession>X0YF60</accession>